<dbReference type="InParanoid" id="A0A1W0W1S3"/>
<dbReference type="Proteomes" id="UP000000768">
    <property type="component" value="Chromosome 2"/>
</dbReference>
<accession>A0A1W0W1S3</accession>
<dbReference type="Gramene" id="OQU88301">
    <property type="protein sequence ID" value="OQU88301"/>
    <property type="gene ID" value="SORBI_3002G006001"/>
</dbReference>
<organism evidence="1 2">
    <name type="scientific">Sorghum bicolor</name>
    <name type="common">Sorghum</name>
    <name type="synonym">Sorghum vulgare</name>
    <dbReference type="NCBI Taxonomy" id="4558"/>
    <lineage>
        <taxon>Eukaryota</taxon>
        <taxon>Viridiplantae</taxon>
        <taxon>Streptophyta</taxon>
        <taxon>Embryophyta</taxon>
        <taxon>Tracheophyta</taxon>
        <taxon>Spermatophyta</taxon>
        <taxon>Magnoliopsida</taxon>
        <taxon>Liliopsida</taxon>
        <taxon>Poales</taxon>
        <taxon>Poaceae</taxon>
        <taxon>PACMAD clade</taxon>
        <taxon>Panicoideae</taxon>
        <taxon>Andropogonodae</taxon>
        <taxon>Andropogoneae</taxon>
        <taxon>Sorghinae</taxon>
        <taxon>Sorghum</taxon>
    </lineage>
</organism>
<keyword evidence="2" id="KW-1185">Reference proteome</keyword>
<gene>
    <name evidence="1" type="ORF">SORBI_3002G006001</name>
</gene>
<dbReference type="AlphaFoldDB" id="A0A1W0W1S3"/>
<evidence type="ECO:0000313" key="2">
    <source>
        <dbReference type="Proteomes" id="UP000000768"/>
    </source>
</evidence>
<reference evidence="2" key="2">
    <citation type="journal article" date="2018" name="Plant J.">
        <title>The Sorghum bicolor reference genome: improved assembly, gene annotations, a transcriptome atlas, and signatures of genome organization.</title>
        <authorList>
            <person name="McCormick R.F."/>
            <person name="Truong S.K."/>
            <person name="Sreedasyam A."/>
            <person name="Jenkins J."/>
            <person name="Shu S."/>
            <person name="Sims D."/>
            <person name="Kennedy M."/>
            <person name="Amirebrahimi M."/>
            <person name="Weers B.D."/>
            <person name="McKinley B."/>
            <person name="Mattison A."/>
            <person name="Morishige D.T."/>
            <person name="Grimwood J."/>
            <person name="Schmutz J."/>
            <person name="Mullet J.E."/>
        </authorList>
    </citation>
    <scope>NUCLEOTIDE SEQUENCE [LARGE SCALE GENOMIC DNA]</scope>
    <source>
        <strain evidence="2">cv. BTx623</strain>
    </source>
</reference>
<dbReference type="EMBL" id="CM000761">
    <property type="protein sequence ID" value="OQU88301.1"/>
    <property type="molecule type" value="Genomic_DNA"/>
</dbReference>
<evidence type="ECO:0000313" key="1">
    <source>
        <dbReference type="EMBL" id="OQU88301.1"/>
    </source>
</evidence>
<reference evidence="1 2" key="1">
    <citation type="journal article" date="2009" name="Nature">
        <title>The Sorghum bicolor genome and the diversification of grasses.</title>
        <authorList>
            <person name="Paterson A.H."/>
            <person name="Bowers J.E."/>
            <person name="Bruggmann R."/>
            <person name="Dubchak I."/>
            <person name="Grimwood J."/>
            <person name="Gundlach H."/>
            <person name="Haberer G."/>
            <person name="Hellsten U."/>
            <person name="Mitros T."/>
            <person name="Poliakov A."/>
            <person name="Schmutz J."/>
            <person name="Spannagl M."/>
            <person name="Tang H."/>
            <person name="Wang X."/>
            <person name="Wicker T."/>
            <person name="Bharti A.K."/>
            <person name="Chapman J."/>
            <person name="Feltus F.A."/>
            <person name="Gowik U."/>
            <person name="Grigoriev I.V."/>
            <person name="Lyons E."/>
            <person name="Maher C.A."/>
            <person name="Martis M."/>
            <person name="Narechania A."/>
            <person name="Otillar R.P."/>
            <person name="Penning B.W."/>
            <person name="Salamov A.A."/>
            <person name="Wang Y."/>
            <person name="Zhang L."/>
            <person name="Carpita N.C."/>
            <person name="Freeling M."/>
            <person name="Gingle A.R."/>
            <person name="Hash C.T."/>
            <person name="Keller B."/>
            <person name="Klein P."/>
            <person name="Kresovich S."/>
            <person name="McCann M.C."/>
            <person name="Ming R."/>
            <person name="Peterson D.G."/>
            <person name="Mehboob-ur-Rahman"/>
            <person name="Ware D."/>
            <person name="Westhoff P."/>
            <person name="Mayer K.F."/>
            <person name="Messing J."/>
            <person name="Rokhsar D.S."/>
        </authorList>
    </citation>
    <scope>NUCLEOTIDE SEQUENCE [LARGE SCALE GENOMIC DNA]</scope>
    <source>
        <strain evidence="2">cv. BTx623</strain>
    </source>
</reference>
<protein>
    <submittedName>
        <fullName evidence="1">Uncharacterized protein</fullName>
    </submittedName>
</protein>
<proteinExistence type="predicted"/>
<sequence length="76" mass="8965">MADAALMWAPFQPRSRSSPRRTAGCSLFLRLRWPRHRRWKRQSKEDFFSSSNGSTDHYPQRTAHQLLRSCILHANP</sequence>
<name>A0A1W0W1S3_SORBI</name>